<dbReference type="Gene3D" id="3.40.50.510">
    <property type="entry name" value="Phosphotransferase system, mannose-type IIA component"/>
    <property type="match status" value="1"/>
</dbReference>
<dbReference type="InterPro" id="IPR002078">
    <property type="entry name" value="Sigma_54_int"/>
</dbReference>
<feature type="domain" description="PRD" evidence="6">
    <location>
        <begin position="818"/>
        <end position="916"/>
    </location>
</feature>
<keyword evidence="2" id="KW-0547">Nucleotide-binding</keyword>
<dbReference type="Proteomes" id="UP000467132">
    <property type="component" value="Unassembled WGS sequence"/>
</dbReference>
<dbReference type="EMBL" id="QXXA01000010">
    <property type="protein sequence ID" value="NBI07172.1"/>
    <property type="molecule type" value="Genomic_DNA"/>
</dbReference>
<dbReference type="CDD" id="cd00009">
    <property type="entry name" value="AAA"/>
    <property type="match status" value="1"/>
</dbReference>
<dbReference type="PROSITE" id="PS50045">
    <property type="entry name" value="SIGMA54_INTERACT_4"/>
    <property type="match status" value="1"/>
</dbReference>
<keyword evidence="3" id="KW-0067">ATP-binding</keyword>
<accession>A0A845R163</accession>
<dbReference type="Pfam" id="PF03610">
    <property type="entry name" value="EIIA-man"/>
    <property type="match status" value="1"/>
</dbReference>
<dbReference type="SMART" id="SM00382">
    <property type="entry name" value="AAA"/>
    <property type="match status" value="1"/>
</dbReference>
<dbReference type="GO" id="GO:0005524">
    <property type="term" value="F:ATP binding"/>
    <property type="evidence" value="ECO:0007669"/>
    <property type="project" value="UniProtKB-KW"/>
</dbReference>
<dbReference type="PROSITE" id="PS51096">
    <property type="entry name" value="PTS_EIIA_TYPE_4"/>
    <property type="match status" value="1"/>
</dbReference>
<dbReference type="SUPFAM" id="SSF63520">
    <property type="entry name" value="PTS-regulatory domain, PRD"/>
    <property type="match status" value="1"/>
</dbReference>
<feature type="domain" description="Sigma-54 factor interaction" evidence="4">
    <location>
        <begin position="106"/>
        <end position="339"/>
    </location>
</feature>
<dbReference type="InterPro" id="IPR025943">
    <property type="entry name" value="Sigma_54_int_dom_ATP-bd_2"/>
</dbReference>
<dbReference type="SUPFAM" id="SSF52540">
    <property type="entry name" value="P-loop containing nucleoside triphosphate hydrolases"/>
    <property type="match status" value="1"/>
</dbReference>
<keyword evidence="1" id="KW-0808">Transferase</keyword>
<dbReference type="AlphaFoldDB" id="A0A845R163"/>
<dbReference type="PANTHER" id="PTHR32071">
    <property type="entry name" value="TRANSCRIPTIONAL REGULATORY PROTEIN"/>
    <property type="match status" value="1"/>
</dbReference>
<sequence>MLKDKLNLYLQEQTIDFDFLAPPKSLTTKFMANVFEMKRNTVSHYLNQLVKEEKAIKINTRPVYFLNKKVFEESFFLVSKGEFRDLNELNDIRKKVEFKTGVLEDIIGYNGSLKKSIEQIKSSVFYPGGLPLILCGPTGVGKSYTAKLIYEYSVENKILSKNSPFISFNCAQYANNPELLSSNLFGYVKGSFTGADKTTKGMIDAADNGILFLDEVHRLNEEGQEKLFTFLDQGVFRRMGEYDGWHSANVRIIFATTLELEENFLKTFLRRIPIQINIPNLEDRGEREKKEFIYKFLIDESIKINLPIKISSKALDLLYNYKYNGNLGDLKNTIKYLVASSFSKNTDLNYVNICLYNLPEKILKESTKNIENKFKQNKQITIYPNSKLKKIFKSYVTESEYIRKTYKNIIDLFIKNNKNKYGCQKLEQDIFNEIVILFDNFLFNTEKNTSAMLKLITVNIQEIIHRLEYTNNIKFNGNSVYAIAHLLFYKGNSIFEWSDLEFKIIKGIYKFISQNYSKEQSLVKQFIKLLANKLDVYMDDMDEIILTFYLRSLSIEPVDKEQVRAIILAHGYATASSIANVANRLMKRNIFEAFDMPLDISVDEIIKRVLEYIEYTDVSKGLIILVDMGSLRDVYSKLTKGNSGPIAIINNVSTQMALIIGDNIIKGEFLEEIVEKIKIANKTDYRIIYPKKIKQRAIITTCLSGMGTAIQIQKLLVNSIPSDLDIKILSYDYNKLKEFGFNDPIFHMYDVINIIGTNDPGIKEVDYIPLEDLISGQGEKKIRRIFGSLLDNLKIKEINNNLLKNFSLEQVIKTITILDTDKILNYVEEFVSRLELLMNTRLTNDKKVALYIHTSCLVERLIRQSPIDSYNDIEKFKECQKNTIKNIKEAFSVIESVYNVKINIAEIGYIYDYIIS</sequence>
<dbReference type="SUPFAM" id="SSF53062">
    <property type="entry name" value="PTS system fructose IIA component-like"/>
    <property type="match status" value="1"/>
</dbReference>
<organism evidence="7 8">
    <name type="scientific">Senegalia massiliensis</name>
    <dbReference type="NCBI Taxonomy" id="1720316"/>
    <lineage>
        <taxon>Bacteria</taxon>
        <taxon>Bacillati</taxon>
        <taxon>Bacillota</taxon>
        <taxon>Clostridia</taxon>
        <taxon>Eubacteriales</taxon>
        <taxon>Clostridiaceae</taxon>
        <taxon>Senegalia</taxon>
    </lineage>
</organism>
<dbReference type="InterPro" id="IPR036634">
    <property type="entry name" value="PRD_sf"/>
</dbReference>
<evidence type="ECO:0000259" key="5">
    <source>
        <dbReference type="PROSITE" id="PS51096"/>
    </source>
</evidence>
<proteinExistence type="predicted"/>
<evidence type="ECO:0000256" key="2">
    <source>
        <dbReference type="ARBA" id="ARBA00022741"/>
    </source>
</evidence>
<dbReference type="RefSeq" id="WP_160197634.1">
    <property type="nucleotide sequence ID" value="NZ_QXXA01000010.1"/>
</dbReference>
<dbReference type="PANTHER" id="PTHR32071:SF38">
    <property type="entry name" value="PSP OPERON TRANSCRIPTIONAL ACTIVATOR"/>
    <property type="match status" value="1"/>
</dbReference>
<dbReference type="GO" id="GO:0016740">
    <property type="term" value="F:transferase activity"/>
    <property type="evidence" value="ECO:0007669"/>
    <property type="project" value="UniProtKB-KW"/>
</dbReference>
<evidence type="ECO:0000256" key="1">
    <source>
        <dbReference type="ARBA" id="ARBA00022679"/>
    </source>
</evidence>
<name>A0A845R163_9CLOT</name>
<dbReference type="GO" id="GO:0009401">
    <property type="term" value="P:phosphoenolpyruvate-dependent sugar phosphotransferase system"/>
    <property type="evidence" value="ECO:0007669"/>
    <property type="project" value="InterPro"/>
</dbReference>
<dbReference type="Gene3D" id="3.40.50.300">
    <property type="entry name" value="P-loop containing nucleotide triphosphate hydrolases"/>
    <property type="match status" value="1"/>
</dbReference>
<gene>
    <name evidence="7" type="ORF">D3Z33_09940</name>
</gene>
<evidence type="ECO:0000313" key="8">
    <source>
        <dbReference type="Proteomes" id="UP000467132"/>
    </source>
</evidence>
<dbReference type="Pfam" id="PF00158">
    <property type="entry name" value="Sigma54_activat"/>
    <property type="match status" value="1"/>
</dbReference>
<keyword evidence="8" id="KW-1185">Reference proteome</keyword>
<reference evidence="7 8" key="1">
    <citation type="submission" date="2018-08" db="EMBL/GenBank/DDBJ databases">
        <title>Murine metabolic-syndrome-specific gut microbial biobank.</title>
        <authorList>
            <person name="Liu C."/>
        </authorList>
    </citation>
    <scope>NUCLEOTIDE SEQUENCE [LARGE SCALE GENOMIC DNA]</scope>
    <source>
        <strain evidence="7 8">583</strain>
    </source>
</reference>
<evidence type="ECO:0000259" key="6">
    <source>
        <dbReference type="PROSITE" id="PS51372"/>
    </source>
</evidence>
<dbReference type="InterPro" id="IPR003593">
    <property type="entry name" value="AAA+_ATPase"/>
</dbReference>
<dbReference type="OrthoDB" id="9765164at2"/>
<evidence type="ECO:0000256" key="3">
    <source>
        <dbReference type="ARBA" id="ARBA00022840"/>
    </source>
</evidence>
<dbReference type="Gene3D" id="1.10.1790.10">
    <property type="entry name" value="PRD domain"/>
    <property type="match status" value="1"/>
</dbReference>
<evidence type="ECO:0000313" key="7">
    <source>
        <dbReference type="EMBL" id="NBI07172.1"/>
    </source>
</evidence>
<dbReference type="InterPro" id="IPR027417">
    <property type="entry name" value="P-loop_NTPase"/>
</dbReference>
<dbReference type="InterPro" id="IPR036662">
    <property type="entry name" value="PTS_EIIA_man-typ_sf"/>
</dbReference>
<dbReference type="Pfam" id="PF00874">
    <property type="entry name" value="PRD"/>
    <property type="match status" value="1"/>
</dbReference>
<evidence type="ECO:0000259" key="4">
    <source>
        <dbReference type="PROSITE" id="PS50045"/>
    </source>
</evidence>
<dbReference type="PROSITE" id="PS51372">
    <property type="entry name" value="PRD_2"/>
    <property type="match status" value="1"/>
</dbReference>
<feature type="domain" description="PTS EIIA type-4" evidence="5">
    <location>
        <begin position="562"/>
        <end position="688"/>
    </location>
</feature>
<dbReference type="InterPro" id="IPR011608">
    <property type="entry name" value="PRD"/>
</dbReference>
<dbReference type="GO" id="GO:0006355">
    <property type="term" value="P:regulation of DNA-templated transcription"/>
    <property type="evidence" value="ECO:0007669"/>
    <property type="project" value="InterPro"/>
</dbReference>
<protein>
    <submittedName>
        <fullName evidence="7">Sigma-54-dependent transcriptional regulator</fullName>
    </submittedName>
</protein>
<dbReference type="GO" id="GO:0016020">
    <property type="term" value="C:membrane"/>
    <property type="evidence" value="ECO:0007669"/>
    <property type="project" value="InterPro"/>
</dbReference>
<dbReference type="PROSITE" id="PS00676">
    <property type="entry name" value="SIGMA54_INTERACT_2"/>
    <property type="match status" value="1"/>
</dbReference>
<dbReference type="InterPro" id="IPR004701">
    <property type="entry name" value="PTS_EIIA_man-typ"/>
</dbReference>
<comment type="caution">
    <text evidence="7">The sequence shown here is derived from an EMBL/GenBank/DDBJ whole genome shotgun (WGS) entry which is preliminary data.</text>
</comment>